<dbReference type="HOGENOM" id="CLU_183094_0_0_9"/>
<proteinExistence type="predicted"/>
<dbReference type="OrthoDB" id="2412200at2"/>
<protein>
    <submittedName>
        <fullName evidence="2">Uncharacterized protein</fullName>
    </submittedName>
</protein>
<feature type="transmembrane region" description="Helical" evidence="1">
    <location>
        <begin position="44"/>
        <end position="64"/>
    </location>
</feature>
<evidence type="ECO:0000313" key="3">
    <source>
        <dbReference type="Proteomes" id="UP000001411"/>
    </source>
</evidence>
<dbReference type="AlphaFoldDB" id="A0A0H2VEW2"/>
<gene>
    <name evidence="2" type="ordered locus">SE_0460</name>
</gene>
<feature type="transmembrane region" description="Helical" evidence="1">
    <location>
        <begin position="21"/>
        <end position="38"/>
    </location>
</feature>
<keyword evidence="1" id="KW-0472">Membrane</keyword>
<feature type="transmembrane region" description="Helical" evidence="1">
    <location>
        <begin position="71"/>
        <end position="92"/>
    </location>
</feature>
<dbReference type="eggNOG" id="ENOG50305A2">
    <property type="taxonomic scope" value="Bacteria"/>
</dbReference>
<accession>A0A0H2VEW2</accession>
<dbReference type="Proteomes" id="UP000001411">
    <property type="component" value="Chromosome"/>
</dbReference>
<evidence type="ECO:0000313" key="2">
    <source>
        <dbReference type="EMBL" id="AAO04057.1"/>
    </source>
</evidence>
<sequence>MIKMNEDNRNKQIKFERNLITFPYLGFAFIVLLFNIFYTDVKITMVLFGLFFAYNLGMLFIAFIRHFKRTLILTLILTILSGIAFFVLLYVFGLNHDIFG</sequence>
<evidence type="ECO:0000256" key="1">
    <source>
        <dbReference type="SAM" id="Phobius"/>
    </source>
</evidence>
<dbReference type="KEGG" id="sep:SE_0460"/>
<reference evidence="2 3" key="1">
    <citation type="journal article" date="2003" name="Mol. Microbiol.">
        <title>Genome-based analysis of virulence genes in a non-biofilm-forming Staphylococcus epidermidis strain (ATCC 12228).</title>
        <authorList>
            <person name="Zhang Y.Q."/>
            <person name="Ren S.X."/>
            <person name="Li H.L."/>
            <person name="Wang Y.X."/>
            <person name="Fu G."/>
            <person name="Yang J."/>
            <person name="Qin Z.Q."/>
            <person name="Miao Y.G."/>
            <person name="Wang W.Y."/>
            <person name="Chen R.S."/>
            <person name="Shen Y."/>
            <person name="Chen Z."/>
            <person name="Yuan Z.H."/>
            <person name="Zhao G.P."/>
            <person name="Qu D."/>
            <person name="Danchin A."/>
            <person name="Wen Y.M."/>
        </authorList>
    </citation>
    <scope>NUCLEOTIDE SEQUENCE [LARGE SCALE GENOMIC DNA]</scope>
    <source>
        <strain evidence="3">ATCC 12228 / FDA PCI 1200</strain>
    </source>
</reference>
<keyword evidence="1" id="KW-0812">Transmembrane</keyword>
<dbReference type="EMBL" id="AE015929">
    <property type="protein sequence ID" value="AAO04057.1"/>
    <property type="molecule type" value="Genomic_DNA"/>
</dbReference>
<dbReference type="PATRIC" id="fig|176280.10.peg.433"/>
<keyword evidence="1" id="KW-1133">Transmembrane helix</keyword>
<name>A0A0H2VEW2_STAES</name>
<organism evidence="2 3">
    <name type="scientific">Staphylococcus epidermidis (strain ATCC 12228 / FDA PCI 1200)</name>
    <dbReference type="NCBI Taxonomy" id="176280"/>
    <lineage>
        <taxon>Bacteria</taxon>
        <taxon>Bacillati</taxon>
        <taxon>Bacillota</taxon>
        <taxon>Bacilli</taxon>
        <taxon>Bacillales</taxon>
        <taxon>Staphylococcaceae</taxon>
        <taxon>Staphylococcus</taxon>
    </lineage>
</organism>